<keyword evidence="3" id="KW-1185">Reference proteome</keyword>
<accession>A0ABQ9U981</accession>
<evidence type="ECO:0000313" key="2">
    <source>
        <dbReference type="EMBL" id="KAK2093325.1"/>
    </source>
</evidence>
<sequence>MASGSGGVAAAGALSVRAEGGGCAPQLRLSLTSQDRRGRPRLERAVPGATSRSARPPPPARAPRPRQPRPSASLADQSGGEVGLPAPRPAQRQPMSGRVRRPVRAAREEPAQSEKSEPNPSGPPLRTRSRRRLLPPDRVYCPNPKVQFCGPAAASGRDDTGVRQVSEARESGRREGAALRGRTCRERARSRPGGRAGGWARGAGRGLLPTVHFTPPRPLPRSPARLFVRSELREETPASGKLDTGGAVLLPSFSAPLGRARRGPVPRRGRVRREVGAPPMPQGLPAPARSASGARWGARWGGTGGLLQVISGRRLVTRRPAVTSRTEM</sequence>
<feature type="compositionally biased region" description="Basic and acidic residues" evidence="1">
    <location>
        <begin position="156"/>
        <end position="189"/>
    </location>
</feature>
<feature type="compositionally biased region" description="Basic residues" evidence="1">
    <location>
        <begin position="259"/>
        <end position="271"/>
    </location>
</feature>
<proteinExistence type="predicted"/>
<dbReference type="Proteomes" id="UP001266305">
    <property type="component" value="Unassembled WGS sequence"/>
</dbReference>
<evidence type="ECO:0000313" key="3">
    <source>
        <dbReference type="Proteomes" id="UP001266305"/>
    </source>
</evidence>
<feature type="compositionally biased region" description="Low complexity" evidence="1">
    <location>
        <begin position="285"/>
        <end position="294"/>
    </location>
</feature>
<comment type="caution">
    <text evidence="2">The sequence shown here is derived from an EMBL/GenBank/DDBJ whole genome shotgun (WGS) entry which is preliminary data.</text>
</comment>
<feature type="region of interest" description="Disordered" evidence="1">
    <location>
        <begin position="17"/>
        <end position="219"/>
    </location>
</feature>
<protein>
    <submittedName>
        <fullName evidence="2">Uncharacterized protein</fullName>
    </submittedName>
</protein>
<organism evidence="2 3">
    <name type="scientific">Saguinus oedipus</name>
    <name type="common">Cotton-top tamarin</name>
    <name type="synonym">Oedipomidas oedipus</name>
    <dbReference type="NCBI Taxonomy" id="9490"/>
    <lineage>
        <taxon>Eukaryota</taxon>
        <taxon>Metazoa</taxon>
        <taxon>Chordata</taxon>
        <taxon>Craniata</taxon>
        <taxon>Vertebrata</taxon>
        <taxon>Euteleostomi</taxon>
        <taxon>Mammalia</taxon>
        <taxon>Eutheria</taxon>
        <taxon>Euarchontoglires</taxon>
        <taxon>Primates</taxon>
        <taxon>Haplorrhini</taxon>
        <taxon>Platyrrhini</taxon>
        <taxon>Cebidae</taxon>
        <taxon>Callitrichinae</taxon>
        <taxon>Saguinus</taxon>
    </lineage>
</organism>
<feature type="compositionally biased region" description="Gly residues" evidence="1">
    <location>
        <begin position="194"/>
        <end position="205"/>
    </location>
</feature>
<evidence type="ECO:0000256" key="1">
    <source>
        <dbReference type="SAM" id="MobiDB-lite"/>
    </source>
</evidence>
<reference evidence="2 3" key="1">
    <citation type="submission" date="2023-05" db="EMBL/GenBank/DDBJ databases">
        <title>B98-5 Cell Line De Novo Hybrid Assembly: An Optical Mapping Approach.</title>
        <authorList>
            <person name="Kananen K."/>
            <person name="Auerbach J.A."/>
            <person name="Kautto E."/>
            <person name="Blachly J.S."/>
        </authorList>
    </citation>
    <scope>NUCLEOTIDE SEQUENCE [LARGE SCALE GENOMIC DNA]</scope>
    <source>
        <strain evidence="2">B95-8</strain>
        <tissue evidence="2">Cell line</tissue>
    </source>
</reference>
<feature type="compositionally biased region" description="Basic and acidic residues" evidence="1">
    <location>
        <begin position="34"/>
        <end position="44"/>
    </location>
</feature>
<dbReference type="EMBL" id="JASSZA010000015">
    <property type="protein sequence ID" value="KAK2093325.1"/>
    <property type="molecule type" value="Genomic_DNA"/>
</dbReference>
<gene>
    <name evidence="2" type="ORF">P7K49_029854</name>
</gene>
<name>A0ABQ9U981_SAGOE</name>
<feature type="compositionally biased region" description="Basic and acidic residues" evidence="1">
    <location>
        <begin position="105"/>
        <end position="117"/>
    </location>
</feature>
<feature type="region of interest" description="Disordered" evidence="1">
    <location>
        <begin position="259"/>
        <end position="294"/>
    </location>
</feature>